<name>A0AA38H3H0_9TREE</name>
<dbReference type="RefSeq" id="XP_052943132.1">
    <property type="nucleotide sequence ID" value="XM_053090543.1"/>
</dbReference>
<organism evidence="1 2">
    <name type="scientific">Dioszegia hungarica</name>
    <dbReference type="NCBI Taxonomy" id="4972"/>
    <lineage>
        <taxon>Eukaryota</taxon>
        <taxon>Fungi</taxon>
        <taxon>Dikarya</taxon>
        <taxon>Basidiomycota</taxon>
        <taxon>Agaricomycotina</taxon>
        <taxon>Tremellomycetes</taxon>
        <taxon>Tremellales</taxon>
        <taxon>Bulleribasidiaceae</taxon>
        <taxon>Dioszegia</taxon>
    </lineage>
</organism>
<protein>
    <recommendedName>
        <fullName evidence="3">RNI-like protein</fullName>
    </recommendedName>
</protein>
<dbReference type="GeneID" id="77729748"/>
<reference evidence="1" key="1">
    <citation type="journal article" date="2022" name="G3 (Bethesda)">
        <title>High quality genome of the basidiomycete yeast Dioszegia hungarica PDD-24b-2 isolated from cloud water.</title>
        <authorList>
            <person name="Jarrige D."/>
            <person name="Haridas S."/>
            <person name="Bleykasten-Grosshans C."/>
            <person name="Joly M."/>
            <person name="Nadalig T."/>
            <person name="Sancelme M."/>
            <person name="Vuilleumier S."/>
            <person name="Grigoriev I.V."/>
            <person name="Amato P."/>
            <person name="Bringel F."/>
        </authorList>
    </citation>
    <scope>NUCLEOTIDE SEQUENCE</scope>
    <source>
        <strain evidence="1">PDD-24b-2</strain>
    </source>
</reference>
<dbReference type="AlphaFoldDB" id="A0AA38H3H0"/>
<dbReference type="Proteomes" id="UP001164286">
    <property type="component" value="Unassembled WGS sequence"/>
</dbReference>
<dbReference type="InterPro" id="IPR032675">
    <property type="entry name" value="LRR_dom_sf"/>
</dbReference>
<proteinExistence type="predicted"/>
<sequence>MHIEPDPHLFSPGWRAYTGVIGAEKALDAIKVAKSKGDVYKLNMTGNLLGDEGMAAFLRGLPLCESHEGRSDQGDKGWEVMNLGGCEVTDTALKEIIKYVQEDTGVRKLRLGRSPIQLKDNVHSLVRLLNTSALTQLVLSDCEHLHPPSILRFFDSFHAPHLDALDLSSCKLDPAAWSAIAQYLGSRRSRPLRFLKVNFSDLTLDNLRHLIAAIKRGNFSLEALHYTHHPDITRQYTHGMFDSAPKSAEMLAAEAEDQRLKEVLNRNRNLGRRVQRAACRCLPIAQVILNALPSPDLPRRTSPRRSQPHFPLFQLPPELVSLVIRHTSGDAAALSHVQFTRLCADARGEEGLQARMRTAEGRKGKSERSRHAWNVDDEEEALTEKEVWLKKGDWEKWETNTKAA</sequence>
<comment type="caution">
    <text evidence="1">The sequence shown here is derived from an EMBL/GenBank/DDBJ whole genome shotgun (WGS) entry which is preliminary data.</text>
</comment>
<dbReference type="Pfam" id="PF13516">
    <property type="entry name" value="LRR_6"/>
    <property type="match status" value="1"/>
</dbReference>
<accession>A0AA38H3H0</accession>
<keyword evidence="2" id="KW-1185">Reference proteome</keyword>
<dbReference type="Gene3D" id="3.80.10.10">
    <property type="entry name" value="Ribonuclease Inhibitor"/>
    <property type="match status" value="1"/>
</dbReference>
<evidence type="ECO:0008006" key="3">
    <source>
        <dbReference type="Google" id="ProtNLM"/>
    </source>
</evidence>
<evidence type="ECO:0000313" key="2">
    <source>
        <dbReference type="Proteomes" id="UP001164286"/>
    </source>
</evidence>
<dbReference type="SUPFAM" id="SSF52047">
    <property type="entry name" value="RNI-like"/>
    <property type="match status" value="1"/>
</dbReference>
<dbReference type="EMBL" id="JAKWFO010000011">
    <property type="protein sequence ID" value="KAI9633355.1"/>
    <property type="molecule type" value="Genomic_DNA"/>
</dbReference>
<gene>
    <name evidence="1" type="ORF">MKK02DRAFT_39336</name>
</gene>
<evidence type="ECO:0000313" key="1">
    <source>
        <dbReference type="EMBL" id="KAI9633355.1"/>
    </source>
</evidence>
<dbReference type="InterPro" id="IPR001611">
    <property type="entry name" value="Leu-rich_rpt"/>
</dbReference>